<evidence type="ECO:0000313" key="1">
    <source>
        <dbReference type="EMBL" id="KPZ07449.1"/>
    </source>
</evidence>
<dbReference type="GO" id="GO:0016829">
    <property type="term" value="F:lyase activity"/>
    <property type="evidence" value="ECO:0007669"/>
    <property type="project" value="UniProtKB-KW"/>
</dbReference>
<dbReference type="EMBL" id="LJRI01000286">
    <property type="protein sequence ID" value="KPZ07449.1"/>
    <property type="molecule type" value="Genomic_DNA"/>
</dbReference>
<dbReference type="PATRIC" id="fig|264459.3.peg.7226"/>
<reference evidence="1 2" key="1">
    <citation type="submission" date="2015-09" db="EMBL/GenBank/DDBJ databases">
        <title>Genome announcement of multiple Pseudomonas syringae strains.</title>
        <authorList>
            <person name="Thakur S."/>
            <person name="Wang P.W."/>
            <person name="Gong Y."/>
            <person name="Weir B.S."/>
            <person name="Guttman D.S."/>
        </authorList>
    </citation>
    <scope>NUCLEOTIDE SEQUENCE [LARGE SCALE GENOMIC DNA]</scope>
    <source>
        <strain evidence="1 2">ICMP16929</strain>
    </source>
</reference>
<accession>A0A0N8TBA5</accession>
<name>A0A0N8TBA5_PSESX</name>
<comment type="caution">
    <text evidence="1">The sequence shown here is derived from an EMBL/GenBank/DDBJ whole genome shotgun (WGS) entry which is preliminary data.</text>
</comment>
<dbReference type="AlphaFoldDB" id="A0A0N8TBA5"/>
<gene>
    <name evidence="1" type="ORF">ALO94_200377</name>
</gene>
<evidence type="ECO:0000313" key="2">
    <source>
        <dbReference type="Proteomes" id="UP000050384"/>
    </source>
</evidence>
<dbReference type="Proteomes" id="UP000050384">
    <property type="component" value="Unassembled WGS sequence"/>
</dbReference>
<sequence>MLDVAWAQVRKDYSLMQLCLYDQDPLWLAMRRYRSVSLPMDLYTAPCGSNTPVFTEACAAGVPGFEIYLV</sequence>
<proteinExistence type="predicted"/>
<organism evidence="1 2">
    <name type="scientific">Pseudomonas syringae pv. spinaceae</name>
    <dbReference type="NCBI Taxonomy" id="264459"/>
    <lineage>
        <taxon>Bacteria</taxon>
        <taxon>Pseudomonadati</taxon>
        <taxon>Pseudomonadota</taxon>
        <taxon>Gammaproteobacteria</taxon>
        <taxon>Pseudomonadales</taxon>
        <taxon>Pseudomonadaceae</taxon>
        <taxon>Pseudomonas</taxon>
        <taxon>Pseudomonas syringae</taxon>
    </lineage>
</organism>
<protein>
    <submittedName>
        <fullName evidence="1">Ethanolamine ammonia-lyase light chain</fullName>
    </submittedName>
</protein>
<keyword evidence="1" id="KW-0456">Lyase</keyword>